<dbReference type="InterPro" id="IPR047641">
    <property type="entry name" value="ABC_transpr_MalK/UgpC-like"/>
</dbReference>
<dbReference type="Gene3D" id="2.40.50.100">
    <property type="match status" value="1"/>
</dbReference>
<dbReference type="Gene3D" id="3.40.50.300">
    <property type="entry name" value="P-loop containing nucleotide triphosphate hydrolases"/>
    <property type="match status" value="1"/>
</dbReference>
<dbReference type="GO" id="GO:0016887">
    <property type="term" value="F:ATP hydrolysis activity"/>
    <property type="evidence" value="ECO:0007669"/>
    <property type="project" value="InterPro"/>
</dbReference>
<dbReference type="PANTHER" id="PTHR43875:SF15">
    <property type="entry name" value="TREHALOSE IMPORT ATP-BINDING PROTEIN SUGC"/>
    <property type="match status" value="1"/>
</dbReference>
<dbReference type="SUPFAM" id="SSF52540">
    <property type="entry name" value="P-loop containing nucleoside triphosphate hydrolases"/>
    <property type="match status" value="1"/>
</dbReference>
<dbReference type="GO" id="GO:0005524">
    <property type="term" value="F:ATP binding"/>
    <property type="evidence" value="ECO:0007669"/>
    <property type="project" value="InterPro"/>
</dbReference>
<proteinExistence type="predicted"/>
<dbReference type="PANTHER" id="PTHR43875">
    <property type="entry name" value="MALTODEXTRIN IMPORT ATP-BINDING PROTEIN MSMX"/>
    <property type="match status" value="1"/>
</dbReference>
<keyword evidence="1" id="KW-1003">Cell membrane</keyword>
<evidence type="ECO:0000313" key="4">
    <source>
        <dbReference type="EMBL" id="CAD7237751.1"/>
    </source>
</evidence>
<reference evidence="4" key="1">
    <citation type="submission" date="2020-11" db="EMBL/GenBank/DDBJ databases">
        <authorList>
            <person name="Tran Van P."/>
        </authorList>
    </citation>
    <scope>NUCLEOTIDE SEQUENCE</scope>
</reference>
<dbReference type="GO" id="GO:0043190">
    <property type="term" value="C:ATP-binding cassette (ABC) transporter complex"/>
    <property type="evidence" value="ECO:0007669"/>
    <property type="project" value="InterPro"/>
</dbReference>
<dbReference type="Pfam" id="PF08402">
    <property type="entry name" value="TOBE_2"/>
    <property type="match status" value="1"/>
</dbReference>
<keyword evidence="3" id="KW-0472">Membrane</keyword>
<evidence type="ECO:0000256" key="1">
    <source>
        <dbReference type="ARBA" id="ARBA00022475"/>
    </source>
</evidence>
<evidence type="ECO:0000256" key="3">
    <source>
        <dbReference type="ARBA" id="ARBA00023136"/>
    </source>
</evidence>
<dbReference type="InterPro" id="IPR027417">
    <property type="entry name" value="P-loop_NTPase"/>
</dbReference>
<gene>
    <name evidence="4" type="ORF">CTOB1V02_LOCUS15566</name>
</gene>
<name>A0A7R8WV15_9CRUS</name>
<sequence length="174" mass="18922">MQLELKDLQDRLGIAFVFVTHDQEEALTMSDRIVVMRDGRIQQAGTPREIYRHPTNRFVAEFIGETNLFIGTVQGKFLVTESGLKIGIPSCAQKGKEVTAILRPTDLTLGADGIAAVVSRVLYTGADLHLHVAPKAGGPEICVMVRETGACPNKGDEVYLSYDPQTVHVMEGAA</sequence>
<dbReference type="EMBL" id="OB691542">
    <property type="protein sequence ID" value="CAD7237751.1"/>
    <property type="molecule type" value="Genomic_DNA"/>
</dbReference>
<accession>A0A7R8WV15</accession>
<dbReference type="InterPro" id="IPR008995">
    <property type="entry name" value="Mo/tungstate-bd_C_term_dom"/>
</dbReference>
<evidence type="ECO:0000256" key="2">
    <source>
        <dbReference type="ARBA" id="ARBA00022967"/>
    </source>
</evidence>
<dbReference type="SUPFAM" id="SSF50331">
    <property type="entry name" value="MOP-like"/>
    <property type="match status" value="1"/>
</dbReference>
<dbReference type="GO" id="GO:0022857">
    <property type="term" value="F:transmembrane transporter activity"/>
    <property type="evidence" value="ECO:0007669"/>
    <property type="project" value="InterPro"/>
</dbReference>
<keyword evidence="2" id="KW-1278">Translocase</keyword>
<protein>
    <submittedName>
        <fullName evidence="4">Uncharacterized protein</fullName>
    </submittedName>
</protein>
<dbReference type="InterPro" id="IPR013611">
    <property type="entry name" value="Transp-assoc_OB_typ2"/>
</dbReference>
<organism evidence="4">
    <name type="scientific">Cyprideis torosa</name>
    <dbReference type="NCBI Taxonomy" id="163714"/>
    <lineage>
        <taxon>Eukaryota</taxon>
        <taxon>Metazoa</taxon>
        <taxon>Ecdysozoa</taxon>
        <taxon>Arthropoda</taxon>
        <taxon>Crustacea</taxon>
        <taxon>Oligostraca</taxon>
        <taxon>Ostracoda</taxon>
        <taxon>Podocopa</taxon>
        <taxon>Podocopida</taxon>
        <taxon>Cytherocopina</taxon>
        <taxon>Cytheroidea</taxon>
        <taxon>Cytherideidae</taxon>
        <taxon>Cyprideis</taxon>
    </lineage>
</organism>
<dbReference type="AlphaFoldDB" id="A0A7R8WV15"/>
<dbReference type="OrthoDB" id="411892at2759"/>